<accession>A0A0S2MN91</accession>
<dbReference type="PANTHER" id="PTHR11435">
    <property type="entry name" value="NADH UBIQUINONE OXIDOREDUCTASE SUBUNIT ND6"/>
    <property type="match status" value="1"/>
</dbReference>
<keyword evidence="5" id="KW-0813">Transport</keyword>
<evidence type="ECO:0000256" key="16">
    <source>
        <dbReference type="SAM" id="Phobius"/>
    </source>
</evidence>
<name>A0A0S2MN91_9COLE</name>
<evidence type="ECO:0000256" key="2">
    <source>
        <dbReference type="ARBA" id="ARBA00005698"/>
    </source>
</evidence>
<dbReference type="EMBL" id="JX412733">
    <property type="protein sequence ID" value="ALO76197.1"/>
    <property type="molecule type" value="Genomic_DNA"/>
</dbReference>
<evidence type="ECO:0000256" key="12">
    <source>
        <dbReference type="ARBA" id="ARBA00023128"/>
    </source>
</evidence>
<keyword evidence="10 16" id="KW-1133">Transmembrane helix</keyword>
<evidence type="ECO:0000256" key="11">
    <source>
        <dbReference type="ARBA" id="ARBA00023027"/>
    </source>
</evidence>
<comment type="catalytic activity">
    <reaction evidence="15">
        <text>a ubiquinone + NADH + 5 H(+)(in) = a ubiquinol + NAD(+) + 4 H(+)(out)</text>
        <dbReference type="Rhea" id="RHEA:29091"/>
        <dbReference type="Rhea" id="RHEA-COMP:9565"/>
        <dbReference type="Rhea" id="RHEA-COMP:9566"/>
        <dbReference type="ChEBI" id="CHEBI:15378"/>
        <dbReference type="ChEBI" id="CHEBI:16389"/>
        <dbReference type="ChEBI" id="CHEBI:17976"/>
        <dbReference type="ChEBI" id="CHEBI:57540"/>
        <dbReference type="ChEBI" id="CHEBI:57945"/>
        <dbReference type="EC" id="7.1.1.2"/>
    </reaction>
</comment>
<evidence type="ECO:0000313" key="17">
    <source>
        <dbReference type="EMBL" id="ALO76197.1"/>
    </source>
</evidence>
<geneLocation type="mitochondrion" evidence="17"/>
<evidence type="ECO:0000256" key="14">
    <source>
        <dbReference type="ARBA" id="ARBA00031019"/>
    </source>
</evidence>
<keyword evidence="8" id="KW-1278">Translocase</keyword>
<organism evidence="17">
    <name type="scientific">Dictyoptera aurora</name>
    <dbReference type="NCBI Taxonomy" id="1053893"/>
    <lineage>
        <taxon>Eukaryota</taxon>
        <taxon>Metazoa</taxon>
        <taxon>Ecdysozoa</taxon>
        <taxon>Arthropoda</taxon>
        <taxon>Hexapoda</taxon>
        <taxon>Insecta</taxon>
        <taxon>Pterygota</taxon>
        <taxon>Neoptera</taxon>
        <taxon>Endopterygota</taxon>
        <taxon>Coleoptera</taxon>
        <taxon>Polyphaga</taxon>
        <taxon>Elateriformia</taxon>
        <taxon>Elateroidea</taxon>
        <taxon>Lycidae</taxon>
        <taxon>Erotinae</taxon>
        <taxon>Dictyoptera</taxon>
    </lineage>
</organism>
<gene>
    <name evidence="17" type="primary">nad6</name>
</gene>
<comment type="similarity">
    <text evidence="2">Belongs to the complex I subunit 6 family.</text>
</comment>
<feature type="transmembrane region" description="Helical" evidence="16">
    <location>
        <begin position="38"/>
        <end position="58"/>
    </location>
</feature>
<feature type="transmembrane region" description="Helical" evidence="16">
    <location>
        <begin position="70"/>
        <end position="92"/>
    </location>
</feature>
<evidence type="ECO:0000256" key="5">
    <source>
        <dbReference type="ARBA" id="ARBA00022448"/>
    </source>
</evidence>
<evidence type="ECO:0000256" key="10">
    <source>
        <dbReference type="ARBA" id="ARBA00022989"/>
    </source>
</evidence>
<evidence type="ECO:0000256" key="15">
    <source>
        <dbReference type="ARBA" id="ARBA00049551"/>
    </source>
</evidence>
<dbReference type="GO" id="GO:0008137">
    <property type="term" value="F:NADH dehydrogenase (ubiquinone) activity"/>
    <property type="evidence" value="ECO:0007669"/>
    <property type="project" value="UniProtKB-EC"/>
</dbReference>
<evidence type="ECO:0000256" key="6">
    <source>
        <dbReference type="ARBA" id="ARBA00022660"/>
    </source>
</evidence>
<evidence type="ECO:0000256" key="7">
    <source>
        <dbReference type="ARBA" id="ARBA00022692"/>
    </source>
</evidence>
<comment type="subcellular location">
    <subcellularLocation>
        <location evidence="1">Mitochondrion membrane</location>
        <topology evidence="1">Multi-pass membrane protein</topology>
    </subcellularLocation>
</comment>
<evidence type="ECO:0000256" key="8">
    <source>
        <dbReference type="ARBA" id="ARBA00022967"/>
    </source>
</evidence>
<evidence type="ECO:0000256" key="1">
    <source>
        <dbReference type="ARBA" id="ARBA00004225"/>
    </source>
</evidence>
<keyword evidence="7 16" id="KW-0812">Transmembrane</keyword>
<evidence type="ECO:0000256" key="9">
    <source>
        <dbReference type="ARBA" id="ARBA00022982"/>
    </source>
</evidence>
<keyword evidence="6" id="KW-0679">Respiratory chain</keyword>
<evidence type="ECO:0000256" key="3">
    <source>
        <dbReference type="ARBA" id="ARBA00012944"/>
    </source>
</evidence>
<keyword evidence="12 17" id="KW-0496">Mitochondrion</keyword>
<dbReference type="AlphaFoldDB" id="A0A0S2MN91"/>
<evidence type="ECO:0000256" key="13">
    <source>
        <dbReference type="ARBA" id="ARBA00023136"/>
    </source>
</evidence>
<keyword evidence="9" id="KW-0249">Electron transport</keyword>
<dbReference type="PANTHER" id="PTHR11435:SF1">
    <property type="entry name" value="NADH-UBIQUINONE OXIDOREDUCTASE CHAIN 6"/>
    <property type="match status" value="1"/>
</dbReference>
<dbReference type="GO" id="GO:0031966">
    <property type="term" value="C:mitochondrial membrane"/>
    <property type="evidence" value="ECO:0007669"/>
    <property type="project" value="UniProtKB-SubCell"/>
</dbReference>
<dbReference type="InterPro" id="IPR050269">
    <property type="entry name" value="ComplexI_Subunit6"/>
</dbReference>
<feature type="transmembrane region" description="Helical" evidence="16">
    <location>
        <begin position="121"/>
        <end position="140"/>
    </location>
</feature>
<proteinExistence type="inferred from homology"/>
<protein>
    <recommendedName>
        <fullName evidence="4">NADH-ubiquinone oxidoreductase chain 6</fullName>
        <ecNumber evidence="3">7.1.1.2</ecNumber>
    </recommendedName>
    <alternativeName>
        <fullName evidence="14">NADH dehydrogenase subunit 6</fullName>
    </alternativeName>
</protein>
<reference evidence="17" key="1">
    <citation type="submission" date="2012-06" db="EMBL/GenBank/DDBJ databases">
        <title>Mitogenomics of the Coleoptera under dense taxon sampling.</title>
        <authorList>
            <person name="Timmermans M.J.T.N."/>
            <person name="Lim J."/>
            <person name="Dodsworth S."/>
            <person name="Haran J."/>
            <person name="Ahrens D."/>
            <person name="Bocak L."/>
            <person name="London A."/>
            <person name="Culverwell L."/>
            <person name="Vogler A.P."/>
        </authorList>
    </citation>
    <scope>NUCLEOTIDE SEQUENCE</scope>
</reference>
<keyword evidence="11" id="KW-0520">NAD</keyword>
<dbReference type="EC" id="7.1.1.2" evidence="3"/>
<evidence type="ECO:0000256" key="4">
    <source>
        <dbReference type="ARBA" id="ARBA00021095"/>
    </source>
</evidence>
<keyword evidence="13 16" id="KW-0472">Membrane</keyword>
<sequence>MMSMSIMLLFMNHPLTVGLMLMIQTIMTSLITGMLSKFWFSYILFMIMVGGLMVMFIYMTSISSNKKFKFSWKLSIFMAPVMMIILVVMIIMDYMETLMMSQKSELETNILKYIEYPMNSIMIMMMIYMLLALIAIVKITQTNWGPLRQK</sequence>